<accession>A0A9W7H569</accession>
<keyword evidence="1" id="KW-0812">Transmembrane</keyword>
<sequence>MEATICSLHNSSPSALLPPRPFAGNPLYRRTVNIRAMASKRSDPYSHDFDGKLVDESMIVLRKRIQEMKMVEESYEPPRNWMEWEKQYKREKYDVDVCDAMGSLQSKLMETRPGVALGMGLLLLFSLPTSMAALLFHVMPNLTWKF</sequence>
<proteinExistence type="predicted"/>
<gene>
    <name evidence="2" type="ORF">HRI_000755000</name>
</gene>
<comment type="caution">
    <text evidence="2">The sequence shown here is derived from an EMBL/GenBank/DDBJ whole genome shotgun (WGS) entry which is preliminary data.</text>
</comment>
<evidence type="ECO:0000313" key="3">
    <source>
        <dbReference type="Proteomes" id="UP001165190"/>
    </source>
</evidence>
<dbReference type="PANTHER" id="PTHR33782:SF17">
    <property type="match status" value="1"/>
</dbReference>
<name>A0A9W7H569_HIBTR</name>
<feature type="transmembrane region" description="Helical" evidence="1">
    <location>
        <begin position="115"/>
        <end position="139"/>
    </location>
</feature>
<organism evidence="2 3">
    <name type="scientific">Hibiscus trionum</name>
    <name type="common">Flower of an hour</name>
    <dbReference type="NCBI Taxonomy" id="183268"/>
    <lineage>
        <taxon>Eukaryota</taxon>
        <taxon>Viridiplantae</taxon>
        <taxon>Streptophyta</taxon>
        <taxon>Embryophyta</taxon>
        <taxon>Tracheophyta</taxon>
        <taxon>Spermatophyta</taxon>
        <taxon>Magnoliopsida</taxon>
        <taxon>eudicotyledons</taxon>
        <taxon>Gunneridae</taxon>
        <taxon>Pentapetalae</taxon>
        <taxon>rosids</taxon>
        <taxon>malvids</taxon>
        <taxon>Malvales</taxon>
        <taxon>Malvaceae</taxon>
        <taxon>Malvoideae</taxon>
        <taxon>Hibiscus</taxon>
    </lineage>
</organism>
<dbReference type="PANTHER" id="PTHR33782">
    <property type="entry name" value="OS01G0121600 PROTEIN"/>
    <property type="match status" value="1"/>
</dbReference>
<dbReference type="AlphaFoldDB" id="A0A9W7H569"/>
<evidence type="ECO:0000313" key="2">
    <source>
        <dbReference type="EMBL" id="GMI70857.1"/>
    </source>
</evidence>
<keyword evidence="3" id="KW-1185">Reference proteome</keyword>
<protein>
    <submittedName>
        <fullName evidence="2">Uncharacterized protein</fullName>
    </submittedName>
</protein>
<keyword evidence="1" id="KW-0472">Membrane</keyword>
<dbReference type="Proteomes" id="UP001165190">
    <property type="component" value="Unassembled WGS sequence"/>
</dbReference>
<dbReference type="EMBL" id="BSYR01000009">
    <property type="protein sequence ID" value="GMI70857.1"/>
    <property type="molecule type" value="Genomic_DNA"/>
</dbReference>
<evidence type="ECO:0000256" key="1">
    <source>
        <dbReference type="SAM" id="Phobius"/>
    </source>
</evidence>
<dbReference type="OrthoDB" id="672819at2759"/>
<reference evidence="2" key="1">
    <citation type="submission" date="2023-05" db="EMBL/GenBank/DDBJ databases">
        <title>Genome and transcriptome analyses reveal genes involved in the formation of fine ridges on petal epidermal cells in Hibiscus trionum.</title>
        <authorList>
            <person name="Koshimizu S."/>
            <person name="Masuda S."/>
            <person name="Ishii T."/>
            <person name="Shirasu K."/>
            <person name="Hoshino A."/>
            <person name="Arita M."/>
        </authorList>
    </citation>
    <scope>NUCLEOTIDE SEQUENCE</scope>
    <source>
        <strain evidence="2">Hamamatsu line</strain>
    </source>
</reference>
<keyword evidence="1" id="KW-1133">Transmembrane helix</keyword>